<feature type="region of interest" description="Disordered" evidence="1">
    <location>
        <begin position="1"/>
        <end position="28"/>
    </location>
</feature>
<keyword evidence="2" id="KW-0808">Transferase</keyword>
<dbReference type="Proteomes" id="UP000235786">
    <property type="component" value="Unassembled WGS sequence"/>
</dbReference>
<reference evidence="2 3" key="1">
    <citation type="submission" date="2016-04" db="EMBL/GenBank/DDBJ databases">
        <title>A degradative enzymes factory behind the ericoid mycorrhizal symbiosis.</title>
        <authorList>
            <consortium name="DOE Joint Genome Institute"/>
            <person name="Martino E."/>
            <person name="Morin E."/>
            <person name="Grelet G."/>
            <person name="Kuo A."/>
            <person name="Kohler A."/>
            <person name="Daghino S."/>
            <person name="Barry K."/>
            <person name="Choi C."/>
            <person name="Cichocki N."/>
            <person name="Clum A."/>
            <person name="Copeland A."/>
            <person name="Hainaut M."/>
            <person name="Haridas S."/>
            <person name="Labutti K."/>
            <person name="Lindquist E."/>
            <person name="Lipzen A."/>
            <person name="Khouja H.-R."/>
            <person name="Murat C."/>
            <person name="Ohm R."/>
            <person name="Olson A."/>
            <person name="Spatafora J."/>
            <person name="Veneault-Fourrey C."/>
            <person name="Henrissat B."/>
            <person name="Grigoriev I."/>
            <person name="Martin F."/>
            <person name="Perotto S."/>
        </authorList>
    </citation>
    <scope>NUCLEOTIDE SEQUENCE [LARGE SCALE GENOMIC DNA]</scope>
    <source>
        <strain evidence="2 3">F</strain>
    </source>
</reference>
<gene>
    <name evidence="2" type="ORF">L207DRAFT_511846</name>
</gene>
<dbReference type="OrthoDB" id="2013972at2759"/>
<dbReference type="PANTHER" id="PTHR43591:SF24">
    <property type="entry name" value="2-METHOXY-6-POLYPRENYL-1,4-BENZOQUINOL METHYLASE, MITOCHONDRIAL"/>
    <property type="match status" value="1"/>
</dbReference>
<name>A0A2J6RPB3_HYAVF</name>
<evidence type="ECO:0000313" key="3">
    <source>
        <dbReference type="Proteomes" id="UP000235786"/>
    </source>
</evidence>
<dbReference type="GO" id="GO:0008168">
    <property type="term" value="F:methyltransferase activity"/>
    <property type="evidence" value="ECO:0007669"/>
    <property type="project" value="UniProtKB-KW"/>
</dbReference>
<evidence type="ECO:0000313" key="2">
    <source>
        <dbReference type="EMBL" id="PMD40351.1"/>
    </source>
</evidence>
<feature type="compositionally biased region" description="Polar residues" evidence="1">
    <location>
        <begin position="1"/>
        <end position="11"/>
    </location>
</feature>
<dbReference type="AlphaFoldDB" id="A0A2J6RPB3"/>
<dbReference type="Gene3D" id="3.40.50.150">
    <property type="entry name" value="Vaccinia Virus protein VP39"/>
    <property type="match status" value="1"/>
</dbReference>
<dbReference type="CDD" id="cd02440">
    <property type="entry name" value="AdoMet_MTases"/>
    <property type="match status" value="1"/>
</dbReference>
<evidence type="ECO:0000256" key="1">
    <source>
        <dbReference type="SAM" id="MobiDB-lite"/>
    </source>
</evidence>
<protein>
    <submittedName>
        <fullName evidence="2">Methyltransferase</fullName>
    </submittedName>
</protein>
<proteinExistence type="predicted"/>
<dbReference type="Pfam" id="PF13489">
    <property type="entry name" value="Methyltransf_23"/>
    <property type="match status" value="1"/>
</dbReference>
<organism evidence="2 3">
    <name type="scientific">Hyaloscypha variabilis (strain UAMH 11265 / GT02V1 / F)</name>
    <name type="common">Meliniomyces variabilis</name>
    <dbReference type="NCBI Taxonomy" id="1149755"/>
    <lineage>
        <taxon>Eukaryota</taxon>
        <taxon>Fungi</taxon>
        <taxon>Dikarya</taxon>
        <taxon>Ascomycota</taxon>
        <taxon>Pezizomycotina</taxon>
        <taxon>Leotiomycetes</taxon>
        <taxon>Helotiales</taxon>
        <taxon>Hyaloscyphaceae</taxon>
        <taxon>Hyaloscypha</taxon>
        <taxon>Hyaloscypha variabilis</taxon>
    </lineage>
</organism>
<dbReference type="InterPro" id="IPR029063">
    <property type="entry name" value="SAM-dependent_MTases_sf"/>
</dbReference>
<keyword evidence="3" id="KW-1185">Reference proteome</keyword>
<accession>A0A2J6RPB3</accession>
<dbReference type="GO" id="GO:0032259">
    <property type="term" value="P:methylation"/>
    <property type="evidence" value="ECO:0007669"/>
    <property type="project" value="UniProtKB-KW"/>
</dbReference>
<dbReference type="SUPFAM" id="SSF53335">
    <property type="entry name" value="S-adenosyl-L-methionine-dependent methyltransferases"/>
    <property type="match status" value="1"/>
</dbReference>
<sequence>MAGTNPPTDVTNALEADSFENDSAYGDHVSEMSDRTSLYSDALKYRQENGRRYHGYRDGAYLAPNDEPEQSRLDLNHHIFNLVKKDKLYQAPIDKPACVLDVGTGTGIWAIDFGDLHPESHVIGIDLSPIQPQWVPPNVEFLVEDVEDEWVGKSYDYIHIRILSGALKSWSKLIERALNHLNPDGWLEIVEFEVVFQSNNNSCDRAPELKKWTDGLLEAGAKIGRQMDVAVNLEKWLQQAGFTNVVQHKTLVPLGPWPKDKELKIIGAYQLMNMLDATTSYGQAHFTRVLGWTPLEYEVFSAKVRNQLQDRSLQLCADLYTVYGQRAKTTP</sequence>
<dbReference type="PANTHER" id="PTHR43591">
    <property type="entry name" value="METHYLTRANSFERASE"/>
    <property type="match status" value="1"/>
</dbReference>
<dbReference type="EMBL" id="KZ613945">
    <property type="protein sequence ID" value="PMD40351.1"/>
    <property type="molecule type" value="Genomic_DNA"/>
</dbReference>
<keyword evidence="2" id="KW-0489">Methyltransferase</keyword>
<dbReference type="STRING" id="1149755.A0A2J6RPB3"/>